<evidence type="ECO:0000313" key="2">
    <source>
        <dbReference type="EMBL" id="KAH9359699.1"/>
    </source>
</evidence>
<dbReference type="VEuPathDB" id="VectorBase:HLOH_053508"/>
<feature type="chain" id="PRO_5039915042" evidence="1">
    <location>
        <begin position="23"/>
        <end position="168"/>
    </location>
</feature>
<proteinExistence type="predicted"/>
<sequence>MAEKRAAVAATAALLLLEALDEVPPAKKPRSCWVSPWLKGRREQGAYENLMRELALDDGEAYRRFIRMDTATFEDLLQRVAPLITKRDTPFRQAIVAGERLAITLRYLATGHIRRGAWREQASQCGAILELPKKGSNCSREARNVRDTFRHYFYREGQVSWQWRLITK</sequence>
<dbReference type="EMBL" id="JABSTR010000001">
    <property type="protein sequence ID" value="KAH9359699.1"/>
    <property type="molecule type" value="Genomic_DNA"/>
</dbReference>
<dbReference type="OMA" id="AEAYRSW"/>
<keyword evidence="1" id="KW-0732">Signal</keyword>
<organism evidence="2 3">
    <name type="scientific">Haemaphysalis longicornis</name>
    <name type="common">Bush tick</name>
    <dbReference type="NCBI Taxonomy" id="44386"/>
    <lineage>
        <taxon>Eukaryota</taxon>
        <taxon>Metazoa</taxon>
        <taxon>Ecdysozoa</taxon>
        <taxon>Arthropoda</taxon>
        <taxon>Chelicerata</taxon>
        <taxon>Arachnida</taxon>
        <taxon>Acari</taxon>
        <taxon>Parasitiformes</taxon>
        <taxon>Ixodida</taxon>
        <taxon>Ixodoidea</taxon>
        <taxon>Ixodidae</taxon>
        <taxon>Haemaphysalinae</taxon>
        <taxon>Haemaphysalis</taxon>
    </lineage>
</organism>
<keyword evidence="3" id="KW-1185">Reference proteome</keyword>
<dbReference type="Proteomes" id="UP000821853">
    <property type="component" value="Chromosome 1"/>
</dbReference>
<protein>
    <submittedName>
        <fullName evidence="2">Uncharacterized protein</fullName>
    </submittedName>
</protein>
<feature type="signal peptide" evidence="1">
    <location>
        <begin position="1"/>
        <end position="22"/>
    </location>
</feature>
<comment type="caution">
    <text evidence="2">The sequence shown here is derived from an EMBL/GenBank/DDBJ whole genome shotgun (WGS) entry which is preliminary data.</text>
</comment>
<accession>A0A9J6FA79</accession>
<reference evidence="2 3" key="1">
    <citation type="journal article" date="2020" name="Cell">
        <title>Large-Scale Comparative Analyses of Tick Genomes Elucidate Their Genetic Diversity and Vector Capacities.</title>
        <authorList>
            <consortium name="Tick Genome and Microbiome Consortium (TIGMIC)"/>
            <person name="Jia N."/>
            <person name="Wang J."/>
            <person name="Shi W."/>
            <person name="Du L."/>
            <person name="Sun Y."/>
            <person name="Zhan W."/>
            <person name="Jiang J.F."/>
            <person name="Wang Q."/>
            <person name="Zhang B."/>
            <person name="Ji P."/>
            <person name="Bell-Sakyi L."/>
            <person name="Cui X.M."/>
            <person name="Yuan T.T."/>
            <person name="Jiang B.G."/>
            <person name="Yang W.F."/>
            <person name="Lam T.T."/>
            <person name="Chang Q.C."/>
            <person name="Ding S.J."/>
            <person name="Wang X.J."/>
            <person name="Zhu J.G."/>
            <person name="Ruan X.D."/>
            <person name="Zhao L."/>
            <person name="Wei J.T."/>
            <person name="Ye R.Z."/>
            <person name="Que T.C."/>
            <person name="Du C.H."/>
            <person name="Zhou Y.H."/>
            <person name="Cheng J.X."/>
            <person name="Dai P.F."/>
            <person name="Guo W.B."/>
            <person name="Han X.H."/>
            <person name="Huang E.J."/>
            <person name="Li L.F."/>
            <person name="Wei W."/>
            <person name="Gao Y.C."/>
            <person name="Liu J.Z."/>
            <person name="Shao H.Z."/>
            <person name="Wang X."/>
            <person name="Wang C.C."/>
            <person name="Yang T.C."/>
            <person name="Huo Q.B."/>
            <person name="Li W."/>
            <person name="Chen H.Y."/>
            <person name="Chen S.E."/>
            <person name="Zhou L.G."/>
            <person name="Ni X.B."/>
            <person name="Tian J.H."/>
            <person name="Sheng Y."/>
            <person name="Liu T."/>
            <person name="Pan Y.S."/>
            <person name="Xia L.Y."/>
            <person name="Li J."/>
            <person name="Zhao F."/>
            <person name="Cao W.C."/>
        </authorList>
    </citation>
    <scope>NUCLEOTIDE SEQUENCE [LARGE SCALE GENOMIC DNA]</scope>
    <source>
        <strain evidence="2">HaeL-2018</strain>
    </source>
</reference>
<evidence type="ECO:0000256" key="1">
    <source>
        <dbReference type="SAM" id="SignalP"/>
    </source>
</evidence>
<dbReference type="AlphaFoldDB" id="A0A9J6FA79"/>
<evidence type="ECO:0000313" key="3">
    <source>
        <dbReference type="Proteomes" id="UP000821853"/>
    </source>
</evidence>
<gene>
    <name evidence="2" type="ORF">HPB48_000928</name>
</gene>
<dbReference type="OrthoDB" id="6435503at2759"/>
<name>A0A9J6FA79_HAELO</name>